<reference evidence="2 3" key="1">
    <citation type="journal article" date="2019" name="Sci. Rep.">
        <title>Comparative genomics of chytrid fungi reveal insights into the obligate biotrophic and pathogenic lifestyle of Synchytrium endobioticum.</title>
        <authorList>
            <person name="van de Vossenberg B.T.L.H."/>
            <person name="Warris S."/>
            <person name="Nguyen H.D.T."/>
            <person name="van Gent-Pelzer M.P.E."/>
            <person name="Joly D.L."/>
            <person name="van de Geest H.C."/>
            <person name="Bonants P.J.M."/>
            <person name="Smith D.S."/>
            <person name="Levesque C.A."/>
            <person name="van der Lee T.A.J."/>
        </authorList>
    </citation>
    <scope>NUCLEOTIDE SEQUENCE [LARGE SCALE GENOMIC DNA]</scope>
    <source>
        <strain evidence="2 3">CBS 675.73</strain>
    </source>
</reference>
<feature type="compositionally biased region" description="Polar residues" evidence="1">
    <location>
        <begin position="780"/>
        <end position="789"/>
    </location>
</feature>
<dbReference type="GO" id="GO:0005737">
    <property type="term" value="C:cytoplasm"/>
    <property type="evidence" value="ECO:0007669"/>
    <property type="project" value="TreeGrafter"/>
</dbReference>
<name>A0A507FKY3_9FUNG</name>
<organism evidence="2 3">
    <name type="scientific">Chytriomyces confervae</name>
    <dbReference type="NCBI Taxonomy" id="246404"/>
    <lineage>
        <taxon>Eukaryota</taxon>
        <taxon>Fungi</taxon>
        <taxon>Fungi incertae sedis</taxon>
        <taxon>Chytridiomycota</taxon>
        <taxon>Chytridiomycota incertae sedis</taxon>
        <taxon>Chytridiomycetes</taxon>
        <taxon>Chytridiales</taxon>
        <taxon>Chytriomycetaceae</taxon>
        <taxon>Chytriomyces</taxon>
    </lineage>
</organism>
<dbReference type="GO" id="GO:0045159">
    <property type="term" value="F:myosin II binding"/>
    <property type="evidence" value="ECO:0007669"/>
    <property type="project" value="TreeGrafter"/>
</dbReference>
<evidence type="ECO:0008006" key="4">
    <source>
        <dbReference type="Google" id="ProtNLM"/>
    </source>
</evidence>
<sequence length="1134" mass="122569">MSSIAFDPVQKQTAIGTKDGRIVVVGSSGERRVVTVGKGSVAAVAFSHGNKELCAILAGENTANDDHVEEENRQQGEKQTGREIAFVNRLTGVVSLGGTGLYASSPPASIPAANNAFLVYSLTNSSLVSVFPSSSCSDSLYTLSQPAAPIYTRISPVDHNLLACVSRETIVFWNLTLKSVVVSTQLPSTAASAAWMHDGSHMIVSQSVGTTLLVYPAPTATSTHPASKIAFFKTVQTTLSNLKEKVHVSNGSFEVHVPLLESLAIPGRVAQIQIHKLAIEDMQFHGAQESHHAIMAWSCPQQNNSVHISIFKCPWSSQAILAETRIDPETISTVALSFENQFDRFKDFSLLYRANNPASVLALSEEGLLRVISYQSATGSWIPLSTHSLNSIMCNHDSILSQYIDPAVHLMTLPRIAAMHVTSSISLSANENATLATVHNQDGSVRLWSMSENGVSQSDSVETIPFGNLVPMESSHDPVRVLWDAESGWLLVSSGPVFSILKKRGASAHMESGHRQAEIGEDDEEEDGVLEDTDLENVMAELDRVVDQVLDLNRGHERTATDEISRQSSDADTEESDDLARQQEPVESGGVVDTIEGGHARAQSNPALNRIMMPLHKRLSTLQMRDLEADTPPSEPVPLDTVVKNNTAMVSLLNHSSHHEPWIVRWKPVAQVMAASVIQAEAVCPELRLAAFATMGTGILTVIDLDSGVAVLETSVQQFSKVDGVALLDFGNTYFPKDSKLAPVLLIATAENAIHAIKITISNTSSTSRKISFSHPTALLSPSSRSSKPFTLPRHASSSSTSLPFLMTLLNEDGENIPRRMNTDTASKEHYLVFVSRIGIHVLLLSRGKACVTLIEQFHDGPAMQSDSADAANSVFGWMGRIFKPPSQQEISPSGSRDAVASFQWTGEVVAGGIVRLGGSRGAPAAPAVLLVDACANVKLVSLPELEVVIGGKSLLAEGESVYQGLKRGNVHVLEEGGVAMSSDGNVFEVSHAWDEKWKPRQEPRRLYDHVKQNAFWEKFGKLGDGKDRDLEAILKSIPPKPTGKTQHHHPQSTGNPSPSSAASSSSSRTDAAIAASGGGNDVFNDARNKLNERGELLSNMERKFGDLSESSGNFLKTIQEYNERQSKKKWYEL</sequence>
<proteinExistence type="predicted"/>
<dbReference type="PANTHER" id="PTHR10241:SF25">
    <property type="entry name" value="TOMOSYN, ISOFORM C"/>
    <property type="match status" value="1"/>
</dbReference>
<dbReference type="OrthoDB" id="19944at2759"/>
<dbReference type="GO" id="GO:0005886">
    <property type="term" value="C:plasma membrane"/>
    <property type="evidence" value="ECO:0007669"/>
    <property type="project" value="TreeGrafter"/>
</dbReference>
<keyword evidence="3" id="KW-1185">Reference proteome</keyword>
<dbReference type="GO" id="GO:0006893">
    <property type="term" value="P:Golgi to plasma membrane transport"/>
    <property type="evidence" value="ECO:0007669"/>
    <property type="project" value="TreeGrafter"/>
</dbReference>
<dbReference type="GO" id="GO:0006887">
    <property type="term" value="P:exocytosis"/>
    <property type="evidence" value="ECO:0007669"/>
    <property type="project" value="TreeGrafter"/>
</dbReference>
<dbReference type="EMBL" id="QEAP01000051">
    <property type="protein sequence ID" value="TPX76295.1"/>
    <property type="molecule type" value="Genomic_DNA"/>
</dbReference>
<dbReference type="GO" id="GO:0005096">
    <property type="term" value="F:GTPase activator activity"/>
    <property type="evidence" value="ECO:0007669"/>
    <property type="project" value="TreeGrafter"/>
</dbReference>
<dbReference type="SUPFAM" id="SSF50978">
    <property type="entry name" value="WD40 repeat-like"/>
    <property type="match status" value="1"/>
</dbReference>
<feature type="compositionally biased region" description="Acidic residues" evidence="1">
    <location>
        <begin position="519"/>
        <end position="528"/>
    </location>
</feature>
<feature type="region of interest" description="Disordered" evidence="1">
    <location>
        <begin position="780"/>
        <end position="799"/>
    </location>
</feature>
<feature type="region of interest" description="Disordered" evidence="1">
    <location>
        <begin position="509"/>
        <end position="528"/>
    </location>
</feature>
<feature type="compositionally biased region" description="Basic and acidic residues" evidence="1">
    <location>
        <begin position="553"/>
        <end position="565"/>
    </location>
</feature>
<evidence type="ECO:0000313" key="3">
    <source>
        <dbReference type="Proteomes" id="UP000320333"/>
    </source>
</evidence>
<evidence type="ECO:0000256" key="1">
    <source>
        <dbReference type="SAM" id="MobiDB-lite"/>
    </source>
</evidence>
<feature type="region of interest" description="Disordered" evidence="1">
    <location>
        <begin position="1037"/>
        <end position="1087"/>
    </location>
</feature>
<dbReference type="Gene3D" id="1.20.5.110">
    <property type="match status" value="1"/>
</dbReference>
<protein>
    <recommendedName>
        <fullName evidence="4">V-SNARE coiled-coil homology domain-containing protein</fullName>
    </recommendedName>
</protein>
<comment type="caution">
    <text evidence="2">The sequence shown here is derived from an EMBL/GenBank/DDBJ whole genome shotgun (WGS) entry which is preliminary data.</text>
</comment>
<feature type="compositionally biased region" description="Low complexity" evidence="1">
    <location>
        <begin position="1058"/>
        <end position="1076"/>
    </location>
</feature>
<feature type="region of interest" description="Disordered" evidence="1">
    <location>
        <begin position="553"/>
        <end position="607"/>
    </location>
</feature>
<dbReference type="PANTHER" id="PTHR10241">
    <property type="entry name" value="LETHAL 2 GIANT LARVAE PROTEIN"/>
    <property type="match status" value="1"/>
</dbReference>
<dbReference type="GO" id="GO:0019905">
    <property type="term" value="F:syntaxin binding"/>
    <property type="evidence" value="ECO:0007669"/>
    <property type="project" value="TreeGrafter"/>
</dbReference>
<dbReference type="Proteomes" id="UP000320333">
    <property type="component" value="Unassembled WGS sequence"/>
</dbReference>
<evidence type="ECO:0000313" key="2">
    <source>
        <dbReference type="EMBL" id="TPX76295.1"/>
    </source>
</evidence>
<dbReference type="AlphaFoldDB" id="A0A507FKY3"/>
<dbReference type="CDD" id="cd15873">
    <property type="entry name" value="R-SNARE_STXBP5_6"/>
    <property type="match status" value="1"/>
</dbReference>
<dbReference type="InterPro" id="IPR036322">
    <property type="entry name" value="WD40_repeat_dom_sf"/>
</dbReference>
<gene>
    <name evidence="2" type="ORF">CcCBS67573_g02437</name>
</gene>
<dbReference type="STRING" id="246404.A0A507FKY3"/>
<accession>A0A507FKY3</accession>